<accession>A0AB39ILP2</accession>
<gene>
    <name evidence="1" type="ORF">LF929_000135</name>
</gene>
<dbReference type="InterPro" id="IPR018724">
    <property type="entry name" value="2OG-Fe_dioxygenase"/>
</dbReference>
<dbReference type="AlphaFoldDB" id="A0AB39ILP2"/>
<evidence type="ECO:0000313" key="1">
    <source>
        <dbReference type="EMBL" id="XDL24677.1"/>
    </source>
</evidence>
<dbReference type="Pfam" id="PF10014">
    <property type="entry name" value="2OG-Fe_Oxy_2"/>
    <property type="match status" value="1"/>
</dbReference>
<keyword evidence="1" id="KW-0560">Oxidoreductase</keyword>
<dbReference type="GO" id="GO:0051213">
    <property type="term" value="F:dioxygenase activity"/>
    <property type="evidence" value="ECO:0007669"/>
    <property type="project" value="UniProtKB-KW"/>
</dbReference>
<protein>
    <submittedName>
        <fullName evidence="1">2OG-Fe dioxygenase family protein</fullName>
    </submittedName>
</protein>
<reference evidence="1" key="1">
    <citation type="submission" date="2024-07" db="EMBL/GenBank/DDBJ databases">
        <authorList>
            <person name="Pedron J."/>
        </authorList>
    </citation>
    <scope>NUCLEOTIDE SEQUENCE</scope>
    <source>
        <strain evidence="1">A003-S1-M15</strain>
    </source>
</reference>
<organism evidence="1">
    <name type="scientific">Dickeya oryzae</name>
    <dbReference type="NCBI Taxonomy" id="1240404"/>
    <lineage>
        <taxon>Bacteria</taxon>
        <taxon>Pseudomonadati</taxon>
        <taxon>Pseudomonadota</taxon>
        <taxon>Gammaproteobacteria</taxon>
        <taxon>Enterobacterales</taxon>
        <taxon>Pectobacteriaceae</taxon>
        <taxon>Dickeya</taxon>
    </lineage>
</organism>
<dbReference type="EMBL" id="CP162670">
    <property type="protein sequence ID" value="XDL24677.1"/>
    <property type="molecule type" value="Genomic_DNA"/>
</dbReference>
<name>A0AB39ILP2_9GAMM</name>
<sequence>MNANRFNVGSMADGITEQLRQQGYCHLHASQEWIAVEPEEEQSFKAYWDNLVEDENFKNYTRRERRILRFFCHPDRSLQLNTDADYCSTVTYNIDYKAGPNRLQYAEAGFIHHPLLQRIVATDMAMIRPWMAADQSYAIDIHQFRVRAEKGNSSPTTSGIHQDGMAWICMHFIQSKGTQPVVSEIFTTAEEHDPPLLATAMNRFLETLIVDDKALYHRAGPVCPVAEATSAYRDLLLVTFRPMQER</sequence>
<proteinExistence type="predicted"/>
<dbReference type="GeneID" id="302580035"/>
<dbReference type="RefSeq" id="WP_210176851.1">
    <property type="nucleotide sequence ID" value="NZ_CP162670.1"/>
</dbReference>
<dbReference type="Gene3D" id="2.60.120.620">
    <property type="entry name" value="q2cbj1_9rhob like domain"/>
    <property type="match status" value="1"/>
</dbReference>
<keyword evidence="1" id="KW-0223">Dioxygenase</keyword>